<dbReference type="Proteomes" id="UP000705867">
    <property type="component" value="Unassembled WGS sequence"/>
</dbReference>
<comment type="caution">
    <text evidence="3">The sequence shown here is derived from an EMBL/GenBank/DDBJ whole genome shotgun (WGS) entry which is preliminary data.</text>
</comment>
<dbReference type="PANTHER" id="PTHR20992:SF9">
    <property type="entry name" value="AT15442P-RELATED"/>
    <property type="match status" value="1"/>
</dbReference>
<accession>A0A953M3B7</accession>
<keyword evidence="2" id="KW-0472">Membrane</keyword>
<feature type="transmembrane region" description="Helical" evidence="2">
    <location>
        <begin position="195"/>
        <end position="215"/>
    </location>
</feature>
<dbReference type="PANTHER" id="PTHR20992">
    <property type="entry name" value="AT15442P-RELATED"/>
    <property type="match status" value="1"/>
</dbReference>
<feature type="transmembrane region" description="Helical" evidence="2">
    <location>
        <begin position="136"/>
        <end position="155"/>
    </location>
</feature>
<evidence type="ECO:0000256" key="1">
    <source>
        <dbReference type="SAM" id="MobiDB-lite"/>
    </source>
</evidence>
<feature type="region of interest" description="Disordered" evidence="1">
    <location>
        <begin position="340"/>
        <end position="359"/>
    </location>
</feature>
<feature type="transmembrane region" description="Helical" evidence="2">
    <location>
        <begin position="41"/>
        <end position="60"/>
    </location>
</feature>
<feature type="transmembrane region" description="Helical" evidence="2">
    <location>
        <begin position="101"/>
        <end position="121"/>
    </location>
</feature>
<dbReference type="InterPro" id="IPR005240">
    <property type="entry name" value="DUF389"/>
</dbReference>
<keyword evidence="2" id="KW-0812">Transmembrane</keyword>
<evidence type="ECO:0000313" key="4">
    <source>
        <dbReference type="Proteomes" id="UP000705867"/>
    </source>
</evidence>
<gene>
    <name evidence="3" type="ORF">K8I29_18570</name>
</gene>
<name>A0A953M3B7_9BACT</name>
<feature type="transmembrane region" description="Helical" evidence="2">
    <location>
        <begin position="235"/>
        <end position="253"/>
    </location>
</feature>
<evidence type="ECO:0000256" key="2">
    <source>
        <dbReference type="SAM" id="Phobius"/>
    </source>
</evidence>
<dbReference type="AlphaFoldDB" id="A0A953M3B7"/>
<proteinExistence type="predicted"/>
<reference evidence="3" key="2">
    <citation type="submission" date="2021-08" db="EMBL/GenBank/DDBJ databases">
        <authorList>
            <person name="Dalcin Martins P."/>
        </authorList>
    </citation>
    <scope>NUCLEOTIDE SEQUENCE</scope>
    <source>
        <strain evidence="3">MAG_39</strain>
    </source>
</reference>
<organism evidence="3 4">
    <name type="scientific">Candidatus Nitrobium versatile</name>
    <dbReference type="NCBI Taxonomy" id="2884831"/>
    <lineage>
        <taxon>Bacteria</taxon>
        <taxon>Pseudomonadati</taxon>
        <taxon>Nitrospirota</taxon>
        <taxon>Nitrospiria</taxon>
        <taxon>Nitrospirales</taxon>
        <taxon>Nitrospiraceae</taxon>
        <taxon>Candidatus Nitrobium</taxon>
    </lineage>
</organism>
<feature type="transmembrane region" description="Helical" evidence="2">
    <location>
        <begin position="66"/>
        <end position="89"/>
    </location>
</feature>
<keyword evidence="2" id="KW-1133">Transmembrane helix</keyword>
<reference evidence="3" key="1">
    <citation type="journal article" date="2021" name="bioRxiv">
        <title>Unraveling nitrogen, sulfur and carbon metabolic pathways and microbial community transcriptional responses to substrate deprivation and toxicity stresses in a bioreactor mimicking anoxic brackish coastal sediment conditions.</title>
        <authorList>
            <person name="Martins P.D."/>
            <person name="Echeveste M.J."/>
            <person name="Arshad A."/>
            <person name="Kurth J."/>
            <person name="Ouboter H."/>
            <person name="Jetten M.S.M."/>
            <person name="Welte C.U."/>
        </authorList>
    </citation>
    <scope>NUCLEOTIDE SEQUENCE</scope>
    <source>
        <strain evidence="3">MAG_39</strain>
    </source>
</reference>
<feature type="transmembrane region" description="Helical" evidence="2">
    <location>
        <begin position="162"/>
        <end position="183"/>
    </location>
</feature>
<protein>
    <submittedName>
        <fullName evidence="3">DUF389 domain-containing protein</fullName>
    </submittedName>
</protein>
<dbReference type="EMBL" id="JAIOIV010000140">
    <property type="protein sequence ID" value="MBZ0158205.1"/>
    <property type="molecule type" value="Genomic_DNA"/>
</dbReference>
<sequence length="546" mass="59376">MILSILQAIRRVVRHWLQKKADSVNRPAVIRDIYKEVDISAGFFLIATIANLIALCGLLLNSPPVIIGAMLISPLMSPILNIGFSFITGDSVVLRKSAKKISLGVAVTIGVAALGTLLSPLKDVTPEILARTQPNLYDLIIAFLAGTAGAGAICTKRSYLTIVPGVAIATAVIPPLSVTGFGIGTGNLKILQGGFLLFFTNFVAIVLSTCFVFFLYGFRPGVASEQGSLPLRRRIVFLSGVLFIISIPLFYTLQESIREVRLRKNVQKVLQETFNHEGNSNLASFLYTKSKEGELSVSAVINTVHYLKEGEIRDASSAISSALGRKVELKLEQIRVLPGGLKDDPAKPPSVAKAPEAETPAERFVGAREQVLAFARQVAERIEKITSPSLVADYRAVLHPEKASLMLSITLRRDMPLSEQEKLFLQKMFAAESPFPIELDIERVPFLPALIFRKGETTLSAAMKKDLEVIRDGYRRDPALLVIIEAYSGSAGAPAKDTEAKKRIAALEAVLCGEYGIPAAAIKKYVMKKRASHSSSVRVSLRSPLR</sequence>
<dbReference type="Pfam" id="PF04087">
    <property type="entry name" value="DUF389"/>
    <property type="match status" value="1"/>
</dbReference>
<evidence type="ECO:0000313" key="3">
    <source>
        <dbReference type="EMBL" id="MBZ0158205.1"/>
    </source>
</evidence>